<feature type="domain" description="PIN" evidence="1">
    <location>
        <begin position="4"/>
        <end position="113"/>
    </location>
</feature>
<gene>
    <name evidence="2" type="ORF">GS597_11300</name>
</gene>
<accession>A0A8K1ZY97</accession>
<comment type="caution">
    <text evidence="2">The sequence shown here is derived from an EMBL/GenBank/DDBJ whole genome shotgun (WGS) entry which is preliminary data.</text>
</comment>
<keyword evidence="3" id="KW-1185">Reference proteome</keyword>
<dbReference type="InterPro" id="IPR002716">
    <property type="entry name" value="PIN_dom"/>
</dbReference>
<dbReference type="RefSeq" id="WP_161825564.1">
    <property type="nucleotide sequence ID" value="NZ_WVIC01000021.1"/>
</dbReference>
<evidence type="ECO:0000313" key="2">
    <source>
        <dbReference type="EMBL" id="NCJ07083.1"/>
    </source>
</evidence>
<name>A0A8K1ZY97_9CYAN</name>
<dbReference type="EMBL" id="WVIC01000021">
    <property type="protein sequence ID" value="NCJ07083.1"/>
    <property type="molecule type" value="Genomic_DNA"/>
</dbReference>
<dbReference type="AlphaFoldDB" id="A0A8K1ZY97"/>
<dbReference type="Gene3D" id="3.40.50.1010">
    <property type="entry name" value="5'-nuclease"/>
    <property type="match status" value="1"/>
</dbReference>
<organism evidence="2 3">
    <name type="scientific">Petrachloros mirabilis ULC683</name>
    <dbReference type="NCBI Taxonomy" id="2781853"/>
    <lineage>
        <taxon>Bacteria</taxon>
        <taxon>Bacillati</taxon>
        <taxon>Cyanobacteriota</taxon>
        <taxon>Cyanophyceae</taxon>
        <taxon>Synechococcales</taxon>
        <taxon>Petrachlorosaceae</taxon>
        <taxon>Petrachloros</taxon>
        <taxon>Petrachloros mirabilis</taxon>
    </lineage>
</organism>
<reference evidence="2" key="1">
    <citation type="submission" date="2019-12" db="EMBL/GenBank/DDBJ databases">
        <title>High-Quality draft genome sequences of three cyanobacteria isolated from the limestone walls of the Old Cathedral of Coimbra.</title>
        <authorList>
            <person name="Tiago I."/>
            <person name="Soares F."/>
            <person name="Portugal A."/>
        </authorList>
    </citation>
    <scope>NUCLEOTIDE SEQUENCE [LARGE SCALE GENOMIC DNA]</scope>
    <source>
        <strain evidence="2">C</strain>
    </source>
</reference>
<proteinExistence type="predicted"/>
<dbReference type="InterPro" id="IPR029060">
    <property type="entry name" value="PIN-like_dom_sf"/>
</dbReference>
<dbReference type="CDD" id="cd18682">
    <property type="entry name" value="PIN_VapC-like"/>
    <property type="match status" value="1"/>
</dbReference>
<dbReference type="Proteomes" id="UP000607397">
    <property type="component" value="Unassembled WGS sequence"/>
</dbReference>
<dbReference type="SUPFAM" id="SSF88723">
    <property type="entry name" value="PIN domain-like"/>
    <property type="match status" value="1"/>
</dbReference>
<evidence type="ECO:0000259" key="1">
    <source>
        <dbReference type="Pfam" id="PF01850"/>
    </source>
</evidence>
<protein>
    <submittedName>
        <fullName evidence="2">PIN domain-containing protein</fullName>
    </submittedName>
</protein>
<sequence length="126" mass="13644">MTAVLDASALLAFLLDEPGQEQVDQVLSKAVISGVNWAEVLQQLIRRGAKIDGCRDDLEALGLSIRVFDAESAEQTARLWPESRAHGLSLGDRACIALGIDLNVPILTGDHIWATAYPSLPIQLIR</sequence>
<evidence type="ECO:0000313" key="3">
    <source>
        <dbReference type="Proteomes" id="UP000607397"/>
    </source>
</evidence>
<dbReference type="Pfam" id="PF01850">
    <property type="entry name" value="PIN"/>
    <property type="match status" value="1"/>
</dbReference>